<evidence type="ECO:0000313" key="8">
    <source>
        <dbReference type="EMBL" id="RNL41928.1"/>
    </source>
</evidence>
<reference evidence="9" key="1">
    <citation type="submission" date="2018-05" db="EMBL/GenBank/DDBJ databases">
        <title>Genome Sequencing of selected type strains of the family Eggerthellaceae.</title>
        <authorList>
            <person name="Danylec N."/>
            <person name="Stoll D.A."/>
            <person name="Doetsch A."/>
            <person name="Huch M."/>
        </authorList>
    </citation>
    <scope>NUCLEOTIDE SEQUENCE [LARGE SCALE GENOMIC DNA]</scope>
    <source>
        <strain evidence="9">DSM 24851</strain>
    </source>
</reference>
<organism evidence="8 9">
    <name type="scientific">Slackia equolifaciens</name>
    <dbReference type="NCBI Taxonomy" id="498718"/>
    <lineage>
        <taxon>Bacteria</taxon>
        <taxon>Bacillati</taxon>
        <taxon>Actinomycetota</taxon>
        <taxon>Coriobacteriia</taxon>
        <taxon>Eggerthellales</taxon>
        <taxon>Eggerthellaceae</taxon>
        <taxon>Slackia</taxon>
    </lineage>
</organism>
<feature type="transmembrane region" description="Helical" evidence="5">
    <location>
        <begin position="302"/>
        <end position="329"/>
    </location>
</feature>
<protein>
    <recommendedName>
        <fullName evidence="10">VanZ-like domain-containing protein</fullName>
    </recommendedName>
</protein>
<evidence type="ECO:0000256" key="2">
    <source>
        <dbReference type="ARBA" id="ARBA00022692"/>
    </source>
</evidence>
<dbReference type="OrthoDB" id="4822551at2"/>
<dbReference type="Pfam" id="PF04892">
    <property type="entry name" value="VanZ"/>
    <property type="match status" value="1"/>
</dbReference>
<evidence type="ECO:0000256" key="3">
    <source>
        <dbReference type="ARBA" id="ARBA00022989"/>
    </source>
</evidence>
<keyword evidence="3 5" id="KW-1133">Transmembrane helix</keyword>
<dbReference type="InterPro" id="IPR006976">
    <property type="entry name" value="VanZ-like"/>
</dbReference>
<dbReference type="AlphaFoldDB" id="A0A3N0B4N4"/>
<feature type="domain" description="VanZ-like" evidence="6">
    <location>
        <begin position="56"/>
        <end position="182"/>
    </location>
</feature>
<dbReference type="Proteomes" id="UP000269591">
    <property type="component" value="Unassembled WGS sequence"/>
</dbReference>
<keyword evidence="9" id="KW-1185">Reference proteome</keyword>
<name>A0A3N0B4N4_9ACTN</name>
<dbReference type="InterPro" id="IPR010432">
    <property type="entry name" value="RDD"/>
</dbReference>
<feature type="domain" description="RDD" evidence="7">
    <location>
        <begin position="203"/>
        <end position="337"/>
    </location>
</feature>
<evidence type="ECO:0000256" key="4">
    <source>
        <dbReference type="ARBA" id="ARBA00023136"/>
    </source>
</evidence>
<feature type="transmembrane region" description="Helical" evidence="5">
    <location>
        <begin position="103"/>
        <end position="122"/>
    </location>
</feature>
<comment type="subcellular location">
    <subcellularLocation>
        <location evidence="1">Membrane</location>
        <topology evidence="1">Multi-pass membrane protein</topology>
    </subcellularLocation>
</comment>
<evidence type="ECO:0000256" key="1">
    <source>
        <dbReference type="ARBA" id="ARBA00004141"/>
    </source>
</evidence>
<keyword evidence="2 5" id="KW-0812">Transmembrane</keyword>
<dbReference type="PANTHER" id="PTHR36834">
    <property type="entry name" value="MEMBRANE PROTEIN-RELATED"/>
    <property type="match status" value="1"/>
</dbReference>
<comment type="caution">
    <text evidence="8">The sequence shown here is derived from an EMBL/GenBank/DDBJ whole genome shotgun (WGS) entry which is preliminary data.</text>
</comment>
<evidence type="ECO:0000259" key="7">
    <source>
        <dbReference type="Pfam" id="PF06271"/>
    </source>
</evidence>
<evidence type="ECO:0008006" key="10">
    <source>
        <dbReference type="Google" id="ProtNLM"/>
    </source>
</evidence>
<evidence type="ECO:0000259" key="6">
    <source>
        <dbReference type="Pfam" id="PF04892"/>
    </source>
</evidence>
<feature type="transmembrane region" description="Helical" evidence="5">
    <location>
        <begin position="50"/>
        <end position="68"/>
    </location>
</feature>
<keyword evidence="4 5" id="KW-0472">Membrane</keyword>
<dbReference type="GO" id="GO:0016020">
    <property type="term" value="C:membrane"/>
    <property type="evidence" value="ECO:0007669"/>
    <property type="project" value="UniProtKB-SubCell"/>
</dbReference>
<dbReference type="InterPro" id="IPR053150">
    <property type="entry name" value="Teicoplanin_resist-assoc"/>
</dbReference>
<dbReference type="Pfam" id="PF06271">
    <property type="entry name" value="RDD"/>
    <property type="match status" value="1"/>
</dbReference>
<feature type="transmembrane region" description="Helical" evidence="5">
    <location>
        <begin position="15"/>
        <end position="38"/>
    </location>
</feature>
<evidence type="ECO:0000313" key="9">
    <source>
        <dbReference type="Proteomes" id="UP000269591"/>
    </source>
</evidence>
<accession>A0A3N0B4N4</accession>
<gene>
    <name evidence="8" type="ORF">DMP06_00500</name>
</gene>
<dbReference type="EMBL" id="QIBX01000001">
    <property type="protein sequence ID" value="RNL41928.1"/>
    <property type="molecule type" value="Genomic_DNA"/>
</dbReference>
<feature type="transmembrane region" description="Helical" evidence="5">
    <location>
        <begin position="247"/>
        <end position="266"/>
    </location>
</feature>
<sequence>MEIIERFLGGYSENFAVAVAAWPFFSFALTLPILAYLYHRDGRLKLASVVTVYLAVLYVLGLGCFTLYPLPSGEEGLGITYGIPWQLNPFAFLGDIAKDGIHAVPQILFNIVFFMPLGFIAGRFLRLDFAKSTLLGLAVSFAIEAAQGTGLFGVYPYSYRTADVDDLIWNASGAAVGWLVASRLARILPPGALAEEGEVTDRPGIVRRFVAFWLDMTLVGVASTIVWAAGLFVAWGVMAAGVQNDALAAAGGTAMLLIPAVMFVAVEGAIPFMRKGQTPGGSFVRMTCETRERMGWRRVAFFLLRLFVLGCMLLFFPLAAPVLLIFYAVKRRMPYDLL</sequence>
<feature type="transmembrane region" description="Helical" evidence="5">
    <location>
        <begin position="209"/>
        <end position="235"/>
    </location>
</feature>
<dbReference type="PANTHER" id="PTHR36834:SF1">
    <property type="entry name" value="INTEGRAL MEMBRANE PROTEIN"/>
    <property type="match status" value="1"/>
</dbReference>
<proteinExistence type="predicted"/>
<dbReference type="RefSeq" id="WP_123207790.1">
    <property type="nucleotide sequence ID" value="NZ_JBHTHO010000004.1"/>
</dbReference>
<evidence type="ECO:0000256" key="5">
    <source>
        <dbReference type="SAM" id="Phobius"/>
    </source>
</evidence>